<proteinExistence type="predicted"/>
<dbReference type="Proteomes" id="UP001236507">
    <property type="component" value="Unassembled WGS sequence"/>
</dbReference>
<reference evidence="2 3" key="1">
    <citation type="submission" date="2023-05" db="EMBL/GenBank/DDBJ databases">
        <title>Novel species of genus Flectobacillus isolated from stream in China.</title>
        <authorList>
            <person name="Lu H."/>
        </authorList>
    </citation>
    <scope>NUCLEOTIDE SEQUENCE [LARGE SCALE GENOMIC DNA]</scope>
    <source>
        <strain evidence="2 3">KCTC 42575</strain>
    </source>
</reference>
<evidence type="ECO:0000313" key="2">
    <source>
        <dbReference type="EMBL" id="MDI9859484.1"/>
    </source>
</evidence>
<sequence>MKTSPNADFDIQQVGYLLFPDLTRKFDEFLELYATDKVSFQKQYQELKVNNMELSPLELIQSFGSINQRLGLTDWKGEENEFEIQDFIDKQVQQSIIWKNSDALRKSVMLNKQRDGKFIIQLFQAIDLDLKSINVRLLFLKLDWDAYVFLPVTTGTFDKIFKMAHHHFKNVFEL</sequence>
<protein>
    <recommendedName>
        <fullName evidence="1">DUF6630 domain-containing protein</fullName>
    </recommendedName>
</protein>
<accession>A0ABT6Y7E6</accession>
<keyword evidence="3" id="KW-1185">Reference proteome</keyword>
<organism evidence="2 3">
    <name type="scientific">Flectobacillus roseus</name>
    <dbReference type="NCBI Taxonomy" id="502259"/>
    <lineage>
        <taxon>Bacteria</taxon>
        <taxon>Pseudomonadati</taxon>
        <taxon>Bacteroidota</taxon>
        <taxon>Cytophagia</taxon>
        <taxon>Cytophagales</taxon>
        <taxon>Flectobacillaceae</taxon>
        <taxon>Flectobacillus</taxon>
    </lineage>
</organism>
<gene>
    <name evidence="2" type="ORF">QM524_09705</name>
</gene>
<evidence type="ECO:0000313" key="3">
    <source>
        <dbReference type="Proteomes" id="UP001236507"/>
    </source>
</evidence>
<dbReference type="EMBL" id="JASHIF010000008">
    <property type="protein sequence ID" value="MDI9859484.1"/>
    <property type="molecule type" value="Genomic_DNA"/>
</dbReference>
<name>A0ABT6Y7E6_9BACT</name>
<dbReference type="InterPro" id="IPR046582">
    <property type="entry name" value="DUF6630"/>
</dbReference>
<feature type="domain" description="DUF6630" evidence="1">
    <location>
        <begin position="29"/>
        <end position="165"/>
    </location>
</feature>
<dbReference type="RefSeq" id="WP_283344416.1">
    <property type="nucleotide sequence ID" value="NZ_JASHIF010000008.1"/>
</dbReference>
<comment type="caution">
    <text evidence="2">The sequence shown here is derived from an EMBL/GenBank/DDBJ whole genome shotgun (WGS) entry which is preliminary data.</text>
</comment>
<evidence type="ECO:0000259" key="1">
    <source>
        <dbReference type="Pfam" id="PF20335"/>
    </source>
</evidence>
<dbReference type="Pfam" id="PF20335">
    <property type="entry name" value="DUF6630"/>
    <property type="match status" value="1"/>
</dbReference>